<feature type="transmembrane region" description="Helical" evidence="1">
    <location>
        <begin position="41"/>
        <end position="63"/>
    </location>
</feature>
<evidence type="ECO:0000313" key="3">
    <source>
        <dbReference type="Proteomes" id="UP000179258"/>
    </source>
</evidence>
<sequence>MTIIIHAVIKGLLGAVILLGIYFAAITLISGWAFAREQFYQYWYFVVALAAGFGVQVGLYSYLRSAVRRSAPGQVLAVGGTTSTAAMISCCSHYLVNMLPILGVTGFISLISQYQIELFWIGLAFNAAGIIYMLKKVINLRRV</sequence>
<name>A0A1G2R3K8_9BACT</name>
<keyword evidence="1" id="KW-0812">Transmembrane</keyword>
<feature type="transmembrane region" description="Helical" evidence="1">
    <location>
        <begin position="116"/>
        <end position="134"/>
    </location>
</feature>
<keyword evidence="1" id="KW-0472">Membrane</keyword>
<feature type="transmembrane region" description="Helical" evidence="1">
    <location>
        <begin position="12"/>
        <end position="35"/>
    </location>
</feature>
<comment type="caution">
    <text evidence="2">The sequence shown here is derived from an EMBL/GenBank/DDBJ whole genome shotgun (WGS) entry which is preliminary data.</text>
</comment>
<evidence type="ECO:0000313" key="2">
    <source>
        <dbReference type="EMBL" id="OHA67383.1"/>
    </source>
</evidence>
<proteinExistence type="predicted"/>
<gene>
    <name evidence="2" type="ORF">A3D59_01295</name>
</gene>
<dbReference type="EMBL" id="MHTX01000041">
    <property type="protein sequence ID" value="OHA67383.1"/>
    <property type="molecule type" value="Genomic_DNA"/>
</dbReference>
<evidence type="ECO:0000256" key="1">
    <source>
        <dbReference type="SAM" id="Phobius"/>
    </source>
</evidence>
<organism evidence="2 3">
    <name type="scientific">Candidatus Wildermuthbacteria bacterium RIFCSPHIGHO2_02_FULL_47_17</name>
    <dbReference type="NCBI Taxonomy" id="1802452"/>
    <lineage>
        <taxon>Bacteria</taxon>
        <taxon>Candidatus Wildermuthiibacteriota</taxon>
    </lineage>
</organism>
<protein>
    <submittedName>
        <fullName evidence="2">Uncharacterized protein</fullName>
    </submittedName>
</protein>
<dbReference type="AlphaFoldDB" id="A0A1G2R3K8"/>
<accession>A0A1G2R3K8</accession>
<keyword evidence="1" id="KW-1133">Transmembrane helix</keyword>
<feature type="transmembrane region" description="Helical" evidence="1">
    <location>
        <begin position="75"/>
        <end position="96"/>
    </location>
</feature>
<dbReference type="Proteomes" id="UP000179258">
    <property type="component" value="Unassembled WGS sequence"/>
</dbReference>
<reference evidence="2 3" key="1">
    <citation type="journal article" date="2016" name="Nat. Commun.">
        <title>Thousands of microbial genomes shed light on interconnected biogeochemical processes in an aquifer system.</title>
        <authorList>
            <person name="Anantharaman K."/>
            <person name="Brown C.T."/>
            <person name="Hug L.A."/>
            <person name="Sharon I."/>
            <person name="Castelle C.J."/>
            <person name="Probst A.J."/>
            <person name="Thomas B.C."/>
            <person name="Singh A."/>
            <person name="Wilkins M.J."/>
            <person name="Karaoz U."/>
            <person name="Brodie E.L."/>
            <person name="Williams K.H."/>
            <person name="Hubbard S.S."/>
            <person name="Banfield J.F."/>
        </authorList>
    </citation>
    <scope>NUCLEOTIDE SEQUENCE [LARGE SCALE GENOMIC DNA]</scope>
</reference>